<gene>
    <name evidence="5" type="ORF">WM40_22395</name>
</gene>
<proteinExistence type="predicted"/>
<dbReference type="Gene3D" id="3.40.50.1820">
    <property type="entry name" value="alpha/beta hydrolase"/>
    <property type="match status" value="1"/>
</dbReference>
<dbReference type="InterPro" id="IPR029058">
    <property type="entry name" value="AB_hydrolase_fold"/>
</dbReference>
<dbReference type="SUPFAM" id="SSF53474">
    <property type="entry name" value="alpha/beta-Hydrolases"/>
    <property type="match status" value="1"/>
</dbReference>
<dbReference type="EMBL" id="LAQU01000038">
    <property type="protein sequence ID" value="KKB61579.1"/>
    <property type="molecule type" value="Genomic_DNA"/>
</dbReference>
<comment type="caution">
    <text evidence="5">The sequence shown here is derived from an EMBL/GenBank/DDBJ whole genome shotgun (WGS) entry which is preliminary data.</text>
</comment>
<evidence type="ECO:0000313" key="5">
    <source>
        <dbReference type="EMBL" id="KKB61579.1"/>
    </source>
</evidence>
<evidence type="ECO:0000313" key="6">
    <source>
        <dbReference type="Proteomes" id="UP000033618"/>
    </source>
</evidence>
<dbReference type="PANTHER" id="PTHR36837">
    <property type="entry name" value="POLY(3-HYDROXYALKANOATE) POLYMERASE SUBUNIT PHAC"/>
    <property type="match status" value="1"/>
</dbReference>
<evidence type="ECO:0000256" key="3">
    <source>
        <dbReference type="SAM" id="MobiDB-lite"/>
    </source>
</evidence>
<dbReference type="PANTHER" id="PTHR36837:SF5">
    <property type="entry name" value="POLY-3-HYDROXYBUTYRATE SYNTHASE"/>
    <property type="match status" value="1"/>
</dbReference>
<protein>
    <recommendedName>
        <fullName evidence="4">Poly-beta-hydroxybutyrate polymerase N-terminal domain-containing protein</fullName>
    </recommendedName>
</protein>
<keyword evidence="6" id="KW-1185">Reference proteome</keyword>
<dbReference type="Proteomes" id="UP000033618">
    <property type="component" value="Unassembled WGS sequence"/>
</dbReference>
<dbReference type="AlphaFoldDB" id="A0A0F5JVD2"/>
<dbReference type="STRING" id="28092.WM40_22395"/>
<dbReference type="GO" id="GO:0016746">
    <property type="term" value="F:acyltransferase activity"/>
    <property type="evidence" value="ECO:0007669"/>
    <property type="project" value="UniProtKB-KW"/>
</dbReference>
<name>A0A0F5JVD2_9BURK</name>
<keyword evidence="2" id="KW-0012">Acyltransferase</keyword>
<dbReference type="InterPro" id="IPR051321">
    <property type="entry name" value="PHA/PHB_synthase"/>
</dbReference>
<dbReference type="InterPro" id="IPR010941">
    <property type="entry name" value="PhaC_N"/>
</dbReference>
<dbReference type="GO" id="GO:0042619">
    <property type="term" value="P:poly-hydroxybutyrate biosynthetic process"/>
    <property type="evidence" value="ECO:0007669"/>
    <property type="project" value="InterPro"/>
</dbReference>
<evidence type="ECO:0000256" key="1">
    <source>
        <dbReference type="ARBA" id="ARBA00022679"/>
    </source>
</evidence>
<keyword evidence="1" id="KW-0808">Transferase</keyword>
<organism evidence="5 6">
    <name type="scientific">Robbsia andropogonis</name>
    <dbReference type="NCBI Taxonomy" id="28092"/>
    <lineage>
        <taxon>Bacteria</taxon>
        <taxon>Pseudomonadati</taxon>
        <taxon>Pseudomonadota</taxon>
        <taxon>Betaproteobacteria</taxon>
        <taxon>Burkholderiales</taxon>
        <taxon>Burkholderiaceae</taxon>
        <taxon>Robbsia</taxon>
    </lineage>
</organism>
<accession>A0A0F5JVD2</accession>
<dbReference type="PATRIC" id="fig|28092.6.peg.5265"/>
<feature type="region of interest" description="Disordered" evidence="3">
    <location>
        <begin position="55"/>
        <end position="79"/>
    </location>
</feature>
<sequence length="655" mass="70706">MQAQVLLWRDMLAAMAKANAPMVPSTSLAALRHDYFSNWAEGFRAASNVTPALGSRTAGDAVSGGTPSASGGMPDRTDKPQLSLAERFADHVHRINADAMRAMASAVQGDADTAARLAFLVEQWIAATAPANVFGLNAPARAAMHDSGGASLRMGIDQLLGDLRDGKVTQSDPAAFKIGETLASTPGAVIMETPLFQLLQYAPARAHYARPLLIVPPCINKFYILDLQQKNSLVRHLCDAGHPVFLVSWCNPDDRLAGATWDDYVRAVLYAIDAAAAIAGTPDVDAMGFCIGGALLACAAALDGAQAEDAARSALRWSLPEAQPLAATLRPAYPDEQLPAAARVASLSLLTTLLDYTDSGVLRLFVDEKQVREREQSIGDPRAPGLMTANEFSNTFSLLRPKELHWHYVQQNYMLGAMPPAFDMLFWNGDGTHLPGPMFCWYLRQLYLNNRLRERDGLRVCNMPVDLRAITVPTFVYGSRDDHIVPWRSAYASLPLLGGPVSFVLGASGHIAGVINPPAANKRGFWRAADDEAATARTAVNDEGHATDQVTDADRWFEQSQYESGSWWPTWCAWLAARQPDATAARADSAARTRSAAAPRSADASRAIDAASIGTGRSLPVREDTDPDWRYGSAAYPVIEAAPGRYVRVPSVRNP</sequence>
<evidence type="ECO:0000256" key="2">
    <source>
        <dbReference type="ARBA" id="ARBA00023315"/>
    </source>
</evidence>
<reference evidence="5 6" key="1">
    <citation type="submission" date="2015-03" db="EMBL/GenBank/DDBJ databases">
        <title>Draft Genome Sequence of Burkholderia andropogonis type strain ICMP2807, isolated from Sorghum bicolor.</title>
        <authorList>
            <person name="Lopes-Santos L."/>
            <person name="Castro D.B."/>
            <person name="Ottoboni L.M."/>
            <person name="Park D."/>
            <person name="Weirc B.S."/>
            <person name="Destefano S.A."/>
        </authorList>
    </citation>
    <scope>NUCLEOTIDE SEQUENCE [LARGE SCALE GENOMIC DNA]</scope>
    <source>
        <strain evidence="5 6">ICMP2807</strain>
    </source>
</reference>
<feature type="domain" description="Poly-beta-hydroxybutyrate polymerase N-terminal" evidence="4">
    <location>
        <begin position="92"/>
        <end position="236"/>
    </location>
</feature>
<feature type="region of interest" description="Disordered" evidence="3">
    <location>
        <begin position="586"/>
        <end position="609"/>
    </location>
</feature>
<evidence type="ECO:0000259" key="4">
    <source>
        <dbReference type="Pfam" id="PF07167"/>
    </source>
</evidence>
<dbReference type="Pfam" id="PF07167">
    <property type="entry name" value="PhaC_N"/>
    <property type="match status" value="1"/>
</dbReference>